<dbReference type="GeneID" id="24439474"/>
<evidence type="ECO:0000313" key="2">
    <source>
        <dbReference type="Proteomes" id="UP000009168"/>
    </source>
</evidence>
<sequence>MDIKGNDEMIIEEKSIDIPNQKKQKDMNKMLFQLLIQQKDECRISCDFSDVEFLKGLLQNFPKSQKVTLSLSNVGITEKEIQVLKNIFQIISSNTKEFNLNISRNSLFNKEAMALFQKLKKAKIVKVQKIKES</sequence>
<keyword evidence="2" id="KW-1185">Reference proteome</keyword>
<accession>W7WZA3</accession>
<gene>
    <name evidence="1" type="ORF">TTHERM_000537308</name>
</gene>
<dbReference type="AlphaFoldDB" id="W7WZA3"/>
<dbReference type="EMBL" id="GG662495">
    <property type="protein sequence ID" value="EWS72220.1"/>
    <property type="molecule type" value="Genomic_DNA"/>
</dbReference>
<dbReference type="Proteomes" id="UP000009168">
    <property type="component" value="Unassembled WGS sequence"/>
</dbReference>
<reference evidence="2" key="1">
    <citation type="journal article" date="2006" name="PLoS Biol.">
        <title>Macronuclear genome sequence of the ciliate Tetrahymena thermophila, a model eukaryote.</title>
        <authorList>
            <person name="Eisen J.A."/>
            <person name="Coyne R.S."/>
            <person name="Wu M."/>
            <person name="Wu D."/>
            <person name="Thiagarajan M."/>
            <person name="Wortman J.R."/>
            <person name="Badger J.H."/>
            <person name="Ren Q."/>
            <person name="Amedeo P."/>
            <person name="Jones K.M."/>
            <person name="Tallon L.J."/>
            <person name="Delcher A.L."/>
            <person name="Salzberg S.L."/>
            <person name="Silva J.C."/>
            <person name="Haas B.J."/>
            <person name="Majoros W.H."/>
            <person name="Farzad M."/>
            <person name="Carlton J.M."/>
            <person name="Smith R.K. Jr."/>
            <person name="Garg J."/>
            <person name="Pearlman R.E."/>
            <person name="Karrer K.M."/>
            <person name="Sun L."/>
            <person name="Manning G."/>
            <person name="Elde N.C."/>
            <person name="Turkewitz A.P."/>
            <person name="Asai D.J."/>
            <person name="Wilkes D.E."/>
            <person name="Wang Y."/>
            <person name="Cai H."/>
            <person name="Collins K."/>
            <person name="Stewart B.A."/>
            <person name="Lee S.R."/>
            <person name="Wilamowska K."/>
            <person name="Weinberg Z."/>
            <person name="Ruzzo W.L."/>
            <person name="Wloga D."/>
            <person name="Gaertig J."/>
            <person name="Frankel J."/>
            <person name="Tsao C.-C."/>
            <person name="Gorovsky M.A."/>
            <person name="Keeling P.J."/>
            <person name="Waller R.F."/>
            <person name="Patron N.J."/>
            <person name="Cherry J.M."/>
            <person name="Stover N.A."/>
            <person name="Krieger C.J."/>
            <person name="del Toro C."/>
            <person name="Ryder H.F."/>
            <person name="Williamson S.C."/>
            <person name="Barbeau R.A."/>
            <person name="Hamilton E.P."/>
            <person name="Orias E."/>
        </authorList>
    </citation>
    <scope>NUCLEOTIDE SEQUENCE [LARGE SCALE GENOMIC DNA]</scope>
    <source>
        <strain evidence="2">SB210</strain>
    </source>
</reference>
<dbReference type="KEGG" id="tet:TTHERM_000537308"/>
<evidence type="ECO:0000313" key="1">
    <source>
        <dbReference type="EMBL" id="EWS72220.1"/>
    </source>
</evidence>
<proteinExistence type="predicted"/>
<dbReference type="InParanoid" id="W7WZA3"/>
<dbReference type="RefSeq" id="XP_012655263.1">
    <property type="nucleotide sequence ID" value="XM_012799809.1"/>
</dbReference>
<organism evidence="1 2">
    <name type="scientific">Tetrahymena thermophila (strain SB210)</name>
    <dbReference type="NCBI Taxonomy" id="312017"/>
    <lineage>
        <taxon>Eukaryota</taxon>
        <taxon>Sar</taxon>
        <taxon>Alveolata</taxon>
        <taxon>Ciliophora</taxon>
        <taxon>Intramacronucleata</taxon>
        <taxon>Oligohymenophorea</taxon>
        <taxon>Hymenostomatida</taxon>
        <taxon>Tetrahymenina</taxon>
        <taxon>Tetrahymenidae</taxon>
        <taxon>Tetrahymena</taxon>
    </lineage>
</organism>
<dbReference type="SUPFAM" id="SSF52047">
    <property type="entry name" value="RNI-like"/>
    <property type="match status" value="1"/>
</dbReference>
<protein>
    <submittedName>
        <fullName evidence="1">Uncharacterized protein</fullName>
    </submittedName>
</protein>
<name>W7WZA3_TETTS</name>